<dbReference type="EnsemblMetazoa" id="ACUA002843-RA">
    <property type="protein sequence ID" value="ACUA002843-PA"/>
    <property type="gene ID" value="ACUA002843"/>
</dbReference>
<dbReference type="EMBL" id="AXCM01007708">
    <property type="status" value="NOT_ANNOTATED_CDS"/>
    <property type="molecule type" value="Genomic_DNA"/>
</dbReference>
<evidence type="ECO:0000313" key="2">
    <source>
        <dbReference type="EnsemblMetazoa" id="ACUA002843-PA"/>
    </source>
</evidence>
<accession>A0A182LVA4</accession>
<dbReference type="AlphaFoldDB" id="A0A182LVA4"/>
<name>A0A182LVA4_9DIPT</name>
<proteinExistence type="predicted"/>
<organism evidence="2 3">
    <name type="scientific">Anopheles culicifacies</name>
    <dbReference type="NCBI Taxonomy" id="139723"/>
    <lineage>
        <taxon>Eukaryota</taxon>
        <taxon>Metazoa</taxon>
        <taxon>Ecdysozoa</taxon>
        <taxon>Arthropoda</taxon>
        <taxon>Hexapoda</taxon>
        <taxon>Insecta</taxon>
        <taxon>Pterygota</taxon>
        <taxon>Neoptera</taxon>
        <taxon>Endopterygota</taxon>
        <taxon>Diptera</taxon>
        <taxon>Nematocera</taxon>
        <taxon>Culicoidea</taxon>
        <taxon>Culicidae</taxon>
        <taxon>Anophelinae</taxon>
        <taxon>Anopheles</taxon>
        <taxon>culicifacies species complex</taxon>
    </lineage>
</organism>
<dbReference type="InterPro" id="IPR015897">
    <property type="entry name" value="CHK_kinase-like"/>
</dbReference>
<sequence length="402" mass="46102">MHLSNKDPTSWLNGQLFQKALALHTTDRSLEVEDVHLAVQGNVAQQYASTIYRACVSYRSRGKAETIKLIVKLITSKVNSLADELTYDTELKVYRDYLTKMDALLSDAGVKSHFGPKLVYSASEPVPYLILEDLTSQQLAPSNALLAEDDAKIVLIKLAQFHATSYSLSNTSAANSLDALNNGLFKQKPSEGVSFMLENFTIFAEELSKWDGYTVYAERLKNLQATFIERGAAVYRARGFGFSALNHGDFHYNNMLFKFDPDRRVRDVVFYDFQLSCWTTPAVDLLYFLYFICNRETRDTQRHQLVQLYHREFTRTLDSVGYMGKVPTLLDINCDLQRAGFLEVILAICFVPFLFADYNQTINVYSNEEEARAYRRGLYNQEEYQDIIKPLLPYFLYKGFLD</sequence>
<reference evidence="3" key="1">
    <citation type="submission" date="2013-09" db="EMBL/GenBank/DDBJ databases">
        <title>The Genome Sequence of Anopheles culicifacies species A.</title>
        <authorList>
            <consortium name="The Broad Institute Genomics Platform"/>
            <person name="Neafsey D.E."/>
            <person name="Besansky N."/>
            <person name="Howell P."/>
            <person name="Walton C."/>
            <person name="Young S.K."/>
            <person name="Zeng Q."/>
            <person name="Gargeya S."/>
            <person name="Fitzgerald M."/>
            <person name="Haas B."/>
            <person name="Abouelleil A."/>
            <person name="Allen A.W."/>
            <person name="Alvarado L."/>
            <person name="Arachchi H.M."/>
            <person name="Berlin A.M."/>
            <person name="Chapman S.B."/>
            <person name="Gainer-Dewar J."/>
            <person name="Goldberg J."/>
            <person name="Griggs A."/>
            <person name="Gujja S."/>
            <person name="Hansen M."/>
            <person name="Howarth C."/>
            <person name="Imamovic A."/>
            <person name="Ireland A."/>
            <person name="Larimer J."/>
            <person name="McCowan C."/>
            <person name="Murphy C."/>
            <person name="Pearson M."/>
            <person name="Poon T.W."/>
            <person name="Priest M."/>
            <person name="Roberts A."/>
            <person name="Saif S."/>
            <person name="Shea T."/>
            <person name="Sisk P."/>
            <person name="Sykes S."/>
            <person name="Wortman J."/>
            <person name="Nusbaum C."/>
            <person name="Birren B."/>
        </authorList>
    </citation>
    <scope>NUCLEOTIDE SEQUENCE [LARGE SCALE GENOMIC DNA]</scope>
    <source>
        <strain evidence="3">A-37</strain>
    </source>
</reference>
<evidence type="ECO:0000259" key="1">
    <source>
        <dbReference type="SMART" id="SM00587"/>
    </source>
</evidence>
<feature type="domain" description="CHK kinase-like" evidence="1">
    <location>
        <begin position="129"/>
        <end position="319"/>
    </location>
</feature>
<reference evidence="2" key="2">
    <citation type="submission" date="2020-05" db="UniProtKB">
        <authorList>
            <consortium name="EnsemblMetazoa"/>
        </authorList>
    </citation>
    <scope>IDENTIFICATION</scope>
    <source>
        <strain evidence="2">A-37</strain>
    </source>
</reference>
<dbReference type="PANTHER" id="PTHR11012">
    <property type="entry name" value="PROTEIN KINASE-LIKE DOMAIN-CONTAINING"/>
    <property type="match status" value="1"/>
</dbReference>
<evidence type="ECO:0000313" key="3">
    <source>
        <dbReference type="Proteomes" id="UP000075883"/>
    </source>
</evidence>
<dbReference type="Pfam" id="PF02958">
    <property type="entry name" value="EcKL"/>
    <property type="match status" value="1"/>
</dbReference>
<dbReference type="SMART" id="SM00587">
    <property type="entry name" value="CHK"/>
    <property type="match status" value="1"/>
</dbReference>
<dbReference type="PANTHER" id="PTHR11012:SF12">
    <property type="entry name" value="CHK KINASE-LIKE DOMAIN-CONTAINING PROTEIN-RELATED"/>
    <property type="match status" value="1"/>
</dbReference>
<dbReference type="Proteomes" id="UP000075883">
    <property type="component" value="Unassembled WGS sequence"/>
</dbReference>
<dbReference type="Gene3D" id="3.90.1200.10">
    <property type="match status" value="1"/>
</dbReference>
<dbReference type="InterPro" id="IPR011009">
    <property type="entry name" value="Kinase-like_dom_sf"/>
</dbReference>
<dbReference type="VEuPathDB" id="VectorBase:ACUA002843"/>
<dbReference type="SUPFAM" id="SSF56112">
    <property type="entry name" value="Protein kinase-like (PK-like)"/>
    <property type="match status" value="1"/>
</dbReference>
<dbReference type="InterPro" id="IPR004119">
    <property type="entry name" value="EcKL"/>
</dbReference>
<protein>
    <recommendedName>
        <fullName evidence="1">CHK kinase-like domain-containing protein</fullName>
    </recommendedName>
</protein>
<dbReference type="STRING" id="139723.A0A182LVA4"/>
<keyword evidence="3" id="KW-1185">Reference proteome</keyword>